<dbReference type="AlphaFoldDB" id="A0A8B6M177"/>
<keyword evidence="3" id="KW-1185">Reference proteome</keyword>
<dbReference type="EMBL" id="CABFMQ020000013">
    <property type="protein sequence ID" value="VTZ48801.1"/>
    <property type="molecule type" value="Genomic_DNA"/>
</dbReference>
<dbReference type="Proteomes" id="UP000485880">
    <property type="component" value="Unassembled WGS sequence"/>
</dbReference>
<organism evidence="2 3">
    <name type="scientific">Methylocella tundrae</name>
    <dbReference type="NCBI Taxonomy" id="227605"/>
    <lineage>
        <taxon>Bacteria</taxon>
        <taxon>Pseudomonadati</taxon>
        <taxon>Pseudomonadota</taxon>
        <taxon>Alphaproteobacteria</taxon>
        <taxon>Hyphomicrobiales</taxon>
        <taxon>Beijerinckiaceae</taxon>
        <taxon>Methylocella</taxon>
    </lineage>
</organism>
<sequence>MKRLRSAILVAALLAVIPYGASAQTANQGSAACGALYQSAANGAAARVSADDTDIAQPQSVKNLTCLNKFFSGIGLNVIVNLLNPQTLLNAIENQICTALTNVWTSTLGNKQCGITLTGFKIGTLGGSTLGGGLSCPKLTFGGGGPAIASIGIDANNTGKLSVTGNAVAPTGYPLTSQLGLY</sequence>
<reference evidence="2 3" key="1">
    <citation type="submission" date="2019-05" db="EMBL/GenBank/DDBJ databases">
        <authorList>
            <person name="Farhan Ul Haque M."/>
        </authorList>
    </citation>
    <scope>NUCLEOTIDE SEQUENCE [LARGE SCALE GENOMIC DNA]</scope>
    <source>
        <strain evidence="2">2</strain>
    </source>
</reference>
<feature type="chain" id="PRO_5032673925" evidence="1">
    <location>
        <begin position="24"/>
        <end position="182"/>
    </location>
</feature>
<evidence type="ECO:0000256" key="1">
    <source>
        <dbReference type="SAM" id="SignalP"/>
    </source>
</evidence>
<evidence type="ECO:0000313" key="2">
    <source>
        <dbReference type="EMBL" id="VTZ48801.1"/>
    </source>
</evidence>
<accession>A0A8B6M177</accession>
<dbReference type="RefSeq" id="WP_174511283.1">
    <property type="nucleotide sequence ID" value="NZ_CABFMQ020000013.1"/>
</dbReference>
<evidence type="ECO:0000313" key="3">
    <source>
        <dbReference type="Proteomes" id="UP000485880"/>
    </source>
</evidence>
<dbReference type="PROSITE" id="PS51257">
    <property type="entry name" value="PROKAR_LIPOPROTEIN"/>
    <property type="match status" value="1"/>
</dbReference>
<gene>
    <name evidence="2" type="ORF">MPC4_110101</name>
</gene>
<feature type="signal peptide" evidence="1">
    <location>
        <begin position="1"/>
        <end position="23"/>
    </location>
</feature>
<protein>
    <submittedName>
        <fullName evidence="2">Uncharacterized protein</fullName>
    </submittedName>
</protein>
<comment type="caution">
    <text evidence="2">The sequence shown here is derived from an EMBL/GenBank/DDBJ whole genome shotgun (WGS) entry which is preliminary data.</text>
</comment>
<proteinExistence type="predicted"/>
<name>A0A8B6M177_METTU</name>
<keyword evidence="1" id="KW-0732">Signal</keyword>